<protein>
    <submittedName>
        <fullName evidence="2">T9SS type A sorting domain-containing protein</fullName>
    </submittedName>
</protein>
<dbReference type="Pfam" id="PF18962">
    <property type="entry name" value="Por_Secre_tail"/>
    <property type="match status" value="1"/>
</dbReference>
<feature type="domain" description="Secretion system C-terminal sorting" evidence="1">
    <location>
        <begin position="55"/>
        <end position="126"/>
    </location>
</feature>
<gene>
    <name evidence="2" type="ORF">ACFSAH_03310</name>
</gene>
<reference evidence="3" key="1">
    <citation type="journal article" date="2019" name="Int. J. Syst. Evol. Microbiol.">
        <title>The Global Catalogue of Microorganisms (GCM) 10K type strain sequencing project: providing services to taxonomists for standard genome sequencing and annotation.</title>
        <authorList>
            <consortium name="The Broad Institute Genomics Platform"/>
            <consortium name="The Broad Institute Genome Sequencing Center for Infectious Disease"/>
            <person name="Wu L."/>
            <person name="Ma J."/>
        </authorList>
    </citation>
    <scope>NUCLEOTIDE SEQUENCE [LARGE SCALE GENOMIC DNA]</scope>
    <source>
        <strain evidence="3">CCUG 53762</strain>
    </source>
</reference>
<name>A0ABW4I843_9SPHI</name>
<dbReference type="Proteomes" id="UP001597118">
    <property type="component" value="Unassembled WGS sequence"/>
</dbReference>
<accession>A0ABW4I843</accession>
<keyword evidence="3" id="KW-1185">Reference proteome</keyword>
<evidence type="ECO:0000259" key="1">
    <source>
        <dbReference type="Pfam" id="PF18962"/>
    </source>
</evidence>
<proteinExistence type="predicted"/>
<dbReference type="NCBIfam" id="TIGR04183">
    <property type="entry name" value="Por_Secre_tail"/>
    <property type="match status" value="1"/>
</dbReference>
<comment type="caution">
    <text evidence="2">The sequence shown here is derived from an EMBL/GenBank/DDBJ whole genome shotgun (WGS) entry which is preliminary data.</text>
</comment>
<dbReference type="RefSeq" id="WP_379661273.1">
    <property type="nucleotide sequence ID" value="NZ_JBHUDG010000003.1"/>
</dbReference>
<evidence type="ECO:0000313" key="2">
    <source>
        <dbReference type="EMBL" id="MFD1628888.1"/>
    </source>
</evidence>
<organism evidence="2 3">
    <name type="scientific">Pseudopedobacter beijingensis</name>
    <dbReference type="NCBI Taxonomy" id="1207056"/>
    <lineage>
        <taxon>Bacteria</taxon>
        <taxon>Pseudomonadati</taxon>
        <taxon>Bacteroidota</taxon>
        <taxon>Sphingobacteriia</taxon>
        <taxon>Sphingobacteriales</taxon>
        <taxon>Sphingobacteriaceae</taxon>
        <taxon>Pseudopedobacter</taxon>
    </lineage>
</organism>
<evidence type="ECO:0000313" key="3">
    <source>
        <dbReference type="Proteomes" id="UP001597118"/>
    </source>
</evidence>
<dbReference type="InterPro" id="IPR026444">
    <property type="entry name" value="Secre_tail"/>
</dbReference>
<dbReference type="EMBL" id="JBHUDG010000003">
    <property type="protein sequence ID" value="MFD1628888.1"/>
    <property type="molecule type" value="Genomic_DNA"/>
</dbReference>
<sequence>MYRRMIIAPLYTYTDYSPLKGTNYYKLVQTDNDGKTTDLGVRMVTFNLQLSILNLYPNPTTDVVITTFATGIYTQLEITDVTGKTLQRMAISITENSKTVSLGRYPAGMYLIKLKGNGQAERYKIIKK</sequence>